<feature type="region of interest" description="Disordered" evidence="1">
    <location>
        <begin position="1"/>
        <end position="23"/>
    </location>
</feature>
<accession>A0A9W8QKA4</accession>
<evidence type="ECO:0000256" key="1">
    <source>
        <dbReference type="SAM" id="MobiDB-lite"/>
    </source>
</evidence>
<dbReference type="AlphaFoldDB" id="A0A9W8QKA4"/>
<name>A0A9W8QKA4_AKAMU</name>
<reference evidence="2" key="1">
    <citation type="journal article" date="2023" name="Access Microbiol">
        <title>De-novo genome assembly for Akanthomyces muscarius, a biocontrol agent of insect agricultural pests.</title>
        <authorList>
            <person name="Erdos Z."/>
            <person name="Studholme D.J."/>
            <person name="Raymond B."/>
            <person name="Sharma M."/>
        </authorList>
    </citation>
    <scope>NUCLEOTIDE SEQUENCE</scope>
    <source>
        <strain evidence="2">Ve6</strain>
    </source>
</reference>
<organism evidence="2 3">
    <name type="scientific">Akanthomyces muscarius</name>
    <name type="common">Entomopathogenic fungus</name>
    <name type="synonym">Lecanicillium muscarium</name>
    <dbReference type="NCBI Taxonomy" id="2231603"/>
    <lineage>
        <taxon>Eukaryota</taxon>
        <taxon>Fungi</taxon>
        <taxon>Dikarya</taxon>
        <taxon>Ascomycota</taxon>
        <taxon>Pezizomycotina</taxon>
        <taxon>Sordariomycetes</taxon>
        <taxon>Hypocreomycetidae</taxon>
        <taxon>Hypocreales</taxon>
        <taxon>Cordycipitaceae</taxon>
        <taxon>Akanthomyces</taxon>
    </lineage>
</organism>
<proteinExistence type="predicted"/>
<gene>
    <name evidence="2" type="ORF">LMH87_008980</name>
</gene>
<protein>
    <submittedName>
        <fullName evidence="2">Uncharacterized protein</fullName>
    </submittedName>
</protein>
<dbReference type="GeneID" id="80896139"/>
<comment type="caution">
    <text evidence="2">The sequence shown here is derived from an EMBL/GenBank/DDBJ whole genome shotgun (WGS) entry which is preliminary data.</text>
</comment>
<dbReference type="Proteomes" id="UP001144673">
    <property type="component" value="Unassembled WGS sequence"/>
</dbReference>
<sequence>MTNVRRSMRRREGPMKRVFTSPGGGVEIPAGREQTFVLDGPHTSNWDESKDTESEAIVRAGLTRLSGADKDLVKGSFFKKNMDAENVLLPVTLDGSNRKRLHGAVDGLPGTISYLGNETPGIGLLVASATQTIRLGSERHKCDFEGSHNFCSHIPAPIAIGCHLYKDLVLPLQLM</sequence>
<evidence type="ECO:0000313" key="2">
    <source>
        <dbReference type="EMBL" id="KAJ4158455.1"/>
    </source>
</evidence>
<dbReference type="RefSeq" id="XP_056056822.1">
    <property type="nucleotide sequence ID" value="XM_056202239.1"/>
</dbReference>
<dbReference type="EMBL" id="JAJHUN010000006">
    <property type="protein sequence ID" value="KAJ4158455.1"/>
    <property type="molecule type" value="Genomic_DNA"/>
</dbReference>
<evidence type="ECO:0000313" key="3">
    <source>
        <dbReference type="Proteomes" id="UP001144673"/>
    </source>
</evidence>
<keyword evidence="3" id="KW-1185">Reference proteome</keyword>